<evidence type="ECO:0000256" key="2">
    <source>
        <dbReference type="ARBA" id="ARBA00022723"/>
    </source>
</evidence>
<comment type="caution">
    <text evidence="6">The sequence shown here is derived from an EMBL/GenBank/DDBJ whole genome shotgun (WGS) entry which is preliminary data.</text>
</comment>
<evidence type="ECO:0000313" key="6">
    <source>
        <dbReference type="EMBL" id="CAF9925443.1"/>
    </source>
</evidence>
<evidence type="ECO:0008006" key="8">
    <source>
        <dbReference type="Google" id="ProtNLM"/>
    </source>
</evidence>
<feature type="binding site" evidence="5">
    <location>
        <position position="287"/>
    </location>
    <ligand>
        <name>Fe cation</name>
        <dbReference type="ChEBI" id="CHEBI:24875"/>
        <note>catalytic</note>
    </ligand>
</feature>
<feature type="binding site" evidence="5">
    <location>
        <position position="600"/>
    </location>
    <ligand>
        <name>Fe cation</name>
        <dbReference type="ChEBI" id="CHEBI:24875"/>
        <note>catalytic</note>
    </ligand>
</feature>
<evidence type="ECO:0000256" key="5">
    <source>
        <dbReference type="PIRSR" id="PIRSR604294-1"/>
    </source>
</evidence>
<evidence type="ECO:0000313" key="7">
    <source>
        <dbReference type="Proteomes" id="UP000664169"/>
    </source>
</evidence>
<dbReference type="Pfam" id="PF03055">
    <property type="entry name" value="RPE65"/>
    <property type="match status" value="1"/>
</dbReference>
<protein>
    <recommendedName>
        <fullName evidence="8">Carotenoid oxygenase</fullName>
    </recommendedName>
</protein>
<keyword evidence="7" id="KW-1185">Reference proteome</keyword>
<evidence type="ECO:0000256" key="3">
    <source>
        <dbReference type="ARBA" id="ARBA00023002"/>
    </source>
</evidence>
<comment type="cofactor">
    <cofactor evidence="5">
        <name>Fe(2+)</name>
        <dbReference type="ChEBI" id="CHEBI:29033"/>
    </cofactor>
    <text evidence="5">Binds 1 Fe(2+) ion per subunit.</text>
</comment>
<proteinExistence type="inferred from homology"/>
<dbReference type="InterPro" id="IPR004294">
    <property type="entry name" value="Carotenoid_Oase"/>
</dbReference>
<dbReference type="GO" id="GO:0046872">
    <property type="term" value="F:metal ion binding"/>
    <property type="evidence" value="ECO:0007669"/>
    <property type="project" value="UniProtKB-KW"/>
</dbReference>
<sequence>MLFKGGMRRARKHLHPYLAGNFAPIQKVLPLTPCTYTGTIPQELAGGQYIRNGGNPLANEDLGRDAHWFDGDGMLSGVLFRRSEKGIAPEFVNQYILTDVYLQSKGSRGLKTPVLPSIATLVNPLSSLLTICLAVFRTLALVLLSHLPGSFQAIKKISVANTGIFWHDGRALATCESGPPIRIQLPDLQTVGWFNGRRAQGEIEDDSRTGYGGGGITGFMYEWTTGHPRVDPDTKELITFHCTFIAPYINYSIVPSTQSYPGEAPLMEPEAKLNVPIPGISGAKMMHDFGVSKSNTIILDLPLSLDPMNLARGKPVVAYDPAGKSRFGIFPRYHPEEIRWYETNPCCIFHTANAWETVQKPSRGFLEQTLVNLLVCRLTSASLIFSAGDIAAPEPVNPIPAEYREEEQCRLYYYSFPLPTNPIETPRIAQQWALSAIPFEFPTLREDKAMHAARYVYGCSNSSTFSAALGRAVKIDYLAKIDAQALIARGMKSPPTQIKGCVDSRTVDEVRISKDPHDPIKLFTLPKGFYAQEARFIPRKGGVSEDDGWLLTYVFDESQLDYAGEAKADAKSELWIIDARNMKDVVARILLPQRVPYGLHGNWFNEEMLATQRPVGTFRVEEEILSRNGWQQQQQQQNRGWLWKEWIRSRDAVERWIG</sequence>
<keyword evidence="3" id="KW-0560">Oxidoreductase</keyword>
<keyword evidence="4 5" id="KW-0408">Iron</keyword>
<organism evidence="6 7">
    <name type="scientific">Gomphillus americanus</name>
    <dbReference type="NCBI Taxonomy" id="1940652"/>
    <lineage>
        <taxon>Eukaryota</taxon>
        <taxon>Fungi</taxon>
        <taxon>Dikarya</taxon>
        <taxon>Ascomycota</taxon>
        <taxon>Pezizomycotina</taxon>
        <taxon>Lecanoromycetes</taxon>
        <taxon>OSLEUM clade</taxon>
        <taxon>Ostropomycetidae</taxon>
        <taxon>Ostropales</taxon>
        <taxon>Graphidaceae</taxon>
        <taxon>Gomphilloideae</taxon>
        <taxon>Gomphillus</taxon>
    </lineage>
</organism>
<keyword evidence="2 5" id="KW-0479">Metal-binding</keyword>
<evidence type="ECO:0000256" key="1">
    <source>
        <dbReference type="ARBA" id="ARBA00006787"/>
    </source>
</evidence>
<reference evidence="6" key="1">
    <citation type="submission" date="2021-03" db="EMBL/GenBank/DDBJ databases">
        <authorList>
            <person name="Tagirdzhanova G."/>
        </authorList>
    </citation>
    <scope>NUCLEOTIDE SEQUENCE</scope>
</reference>
<gene>
    <name evidence="6" type="ORF">GOMPHAMPRED_003889</name>
</gene>
<name>A0A8H3FJ44_9LECA</name>
<dbReference type="EMBL" id="CAJPDQ010000023">
    <property type="protein sequence ID" value="CAF9925443.1"/>
    <property type="molecule type" value="Genomic_DNA"/>
</dbReference>
<dbReference type="GO" id="GO:0010436">
    <property type="term" value="F:carotenoid dioxygenase activity"/>
    <property type="evidence" value="ECO:0007669"/>
    <property type="project" value="TreeGrafter"/>
</dbReference>
<dbReference type="AlphaFoldDB" id="A0A8H3FJ44"/>
<feature type="binding site" evidence="5">
    <location>
        <position position="227"/>
    </location>
    <ligand>
        <name>Fe cation</name>
        <dbReference type="ChEBI" id="CHEBI:24875"/>
        <note>catalytic</note>
    </ligand>
</feature>
<dbReference type="PANTHER" id="PTHR10543">
    <property type="entry name" value="BETA-CAROTENE DIOXYGENASE"/>
    <property type="match status" value="1"/>
</dbReference>
<feature type="binding site" evidence="5">
    <location>
        <position position="350"/>
    </location>
    <ligand>
        <name>Fe cation</name>
        <dbReference type="ChEBI" id="CHEBI:24875"/>
        <note>catalytic</note>
    </ligand>
</feature>
<dbReference type="OrthoDB" id="1069523at2759"/>
<dbReference type="PANTHER" id="PTHR10543:SF89">
    <property type="entry name" value="CAROTENOID 9,10(9',10')-CLEAVAGE DIOXYGENASE 1"/>
    <property type="match status" value="1"/>
</dbReference>
<comment type="similarity">
    <text evidence="1">Belongs to the carotenoid oxygenase family.</text>
</comment>
<dbReference type="Proteomes" id="UP000664169">
    <property type="component" value="Unassembled WGS sequence"/>
</dbReference>
<evidence type="ECO:0000256" key="4">
    <source>
        <dbReference type="ARBA" id="ARBA00023004"/>
    </source>
</evidence>
<dbReference type="GO" id="GO:0016121">
    <property type="term" value="P:carotene catabolic process"/>
    <property type="evidence" value="ECO:0007669"/>
    <property type="project" value="TreeGrafter"/>
</dbReference>
<accession>A0A8H3FJ44</accession>